<feature type="domain" description="Beta-mannosidase-like galactose-binding" evidence="7">
    <location>
        <begin position="10"/>
        <end position="177"/>
    </location>
</feature>
<dbReference type="InterPro" id="IPR006102">
    <property type="entry name" value="Ig-like_GH2"/>
</dbReference>
<dbReference type="EC" id="3.2.1.25" evidence="3"/>
<dbReference type="EMBL" id="JACJVP010000042">
    <property type="protein sequence ID" value="MBB6673837.1"/>
    <property type="molecule type" value="Genomic_DNA"/>
</dbReference>
<dbReference type="Pfam" id="PF00703">
    <property type="entry name" value="Glyco_hydro_2"/>
    <property type="match status" value="1"/>
</dbReference>
<gene>
    <name evidence="8" type="ORF">H7C19_24445</name>
</gene>
<keyword evidence="9" id="KW-1185">Reference proteome</keyword>
<dbReference type="SUPFAM" id="SSF49303">
    <property type="entry name" value="beta-Galactosidase/glucuronidase domain"/>
    <property type="match status" value="1"/>
</dbReference>
<reference evidence="8 9" key="1">
    <citation type="submission" date="2020-08" db="EMBL/GenBank/DDBJ databases">
        <title>Cohnella phylogeny.</title>
        <authorList>
            <person name="Dunlap C."/>
        </authorList>
    </citation>
    <scope>NUCLEOTIDE SEQUENCE [LARGE SCALE GENOMIC DNA]</scope>
    <source>
        <strain evidence="8 9">DSM 28246</strain>
    </source>
</reference>
<dbReference type="AlphaFoldDB" id="A0A7X0VH70"/>
<evidence type="ECO:0000256" key="4">
    <source>
        <dbReference type="ARBA" id="ARBA00022801"/>
    </source>
</evidence>
<evidence type="ECO:0000259" key="7">
    <source>
        <dbReference type="Pfam" id="PF22666"/>
    </source>
</evidence>
<sequence length="572" mass="64334">MQSLLLNGVWDLANGRTGDRYEANVPGFVQKDLMAQGVLPNEYDTLFEPKIEWVEYDEWTYSRTFALDASMLAREAIELVVSGVDTYAEISVNGVVVGHTENMFIGYRFDIKGAAKAQNVLVVRIASPTETMKKKEKAFGAQLNLWNGISPRLFGRKAQYGYGWDWGARVATVGIHKPIRVEAFDVCRCGRLGYSITHLSDRKAIVNAALSVENATGAAVAAALTYRLYDGDRVAAERSEQAALMPGEGKYEASLEIAEPKRWYPAGHGEQPLYRLEVTVDAAGAQPIAASCTVGLREIKIVMPYDEQGRKFIIEVNGVPVLCKGINWIPLKLFPNLDTAEAYDTEIESIVAANMNMIRVWGGGTYENHDFFEACDRLGVMVWQDFMFACGDYPDDDAFSALVRQEADYVIAEFGAHPSIVLWCGNNENQVFVERSRAHRKHGYGEKLYFEVLADACAVDTLRPYWPSSPYSLTFDHTKLEGNYGDLHSWYVWGQVHPYEEYREVNGRFLSEFGMQSYPSNYVLNQVDPDADLRDPKFDAMQKAPNGIQRLFYYTVGDYRLPAAKEDFVYAN</sequence>
<name>A0A7X0VH70_9BACL</name>
<comment type="catalytic activity">
    <reaction evidence="1">
        <text>Hydrolysis of terminal, non-reducing beta-D-mannose residues in beta-D-mannosides.</text>
        <dbReference type="EC" id="3.2.1.25"/>
    </reaction>
</comment>
<accession>A0A7X0VH70</accession>
<dbReference type="InterPro" id="IPR050887">
    <property type="entry name" value="Beta-mannosidase_GH2"/>
</dbReference>
<evidence type="ECO:0000256" key="3">
    <source>
        <dbReference type="ARBA" id="ARBA00012754"/>
    </source>
</evidence>
<dbReference type="RefSeq" id="WP_185671703.1">
    <property type="nucleotide sequence ID" value="NZ_JACJVP010000042.1"/>
</dbReference>
<organism evidence="8 9">
    <name type="scientific">Cohnella nanjingensis</name>
    <dbReference type="NCBI Taxonomy" id="1387779"/>
    <lineage>
        <taxon>Bacteria</taxon>
        <taxon>Bacillati</taxon>
        <taxon>Bacillota</taxon>
        <taxon>Bacilli</taxon>
        <taxon>Bacillales</taxon>
        <taxon>Paenibacillaceae</taxon>
        <taxon>Cohnella</taxon>
    </lineage>
</organism>
<protein>
    <recommendedName>
        <fullName evidence="3">beta-mannosidase</fullName>
        <ecNumber evidence="3">3.2.1.25</ecNumber>
    </recommendedName>
</protein>
<dbReference type="Proteomes" id="UP000547209">
    <property type="component" value="Unassembled WGS sequence"/>
</dbReference>
<evidence type="ECO:0000313" key="9">
    <source>
        <dbReference type="Proteomes" id="UP000547209"/>
    </source>
</evidence>
<proteinExistence type="inferred from homology"/>
<comment type="similarity">
    <text evidence="2">Belongs to the glycosyl hydrolase 2 family.</text>
</comment>
<dbReference type="SUPFAM" id="SSF49785">
    <property type="entry name" value="Galactose-binding domain-like"/>
    <property type="match status" value="1"/>
</dbReference>
<evidence type="ECO:0000256" key="2">
    <source>
        <dbReference type="ARBA" id="ARBA00007401"/>
    </source>
</evidence>
<dbReference type="GO" id="GO:0006516">
    <property type="term" value="P:glycoprotein catabolic process"/>
    <property type="evidence" value="ECO:0007669"/>
    <property type="project" value="TreeGrafter"/>
</dbReference>
<dbReference type="InterPro" id="IPR008979">
    <property type="entry name" value="Galactose-bd-like_sf"/>
</dbReference>
<dbReference type="InterPro" id="IPR013783">
    <property type="entry name" value="Ig-like_fold"/>
</dbReference>
<dbReference type="Gene3D" id="2.60.40.10">
    <property type="entry name" value="Immunoglobulins"/>
    <property type="match status" value="1"/>
</dbReference>
<keyword evidence="5" id="KW-0326">Glycosidase</keyword>
<evidence type="ECO:0000313" key="8">
    <source>
        <dbReference type="EMBL" id="MBB6673837.1"/>
    </source>
</evidence>
<dbReference type="InterPro" id="IPR054593">
    <property type="entry name" value="Beta-mannosidase-like_N2"/>
</dbReference>
<feature type="domain" description="Glycoside hydrolase family 2 immunoglobulin-like beta-sandwich" evidence="6">
    <location>
        <begin position="197"/>
        <end position="297"/>
    </location>
</feature>
<comment type="caution">
    <text evidence="8">The sequence shown here is derived from an EMBL/GenBank/DDBJ whole genome shotgun (WGS) entry which is preliminary data.</text>
</comment>
<dbReference type="PANTHER" id="PTHR43730:SF1">
    <property type="entry name" value="BETA-MANNOSIDASE"/>
    <property type="match status" value="1"/>
</dbReference>
<dbReference type="SUPFAM" id="SSF51445">
    <property type="entry name" value="(Trans)glycosidases"/>
    <property type="match status" value="1"/>
</dbReference>
<dbReference type="GO" id="GO:0004567">
    <property type="term" value="F:beta-mannosidase activity"/>
    <property type="evidence" value="ECO:0007669"/>
    <property type="project" value="UniProtKB-EC"/>
</dbReference>
<evidence type="ECO:0000256" key="5">
    <source>
        <dbReference type="ARBA" id="ARBA00023295"/>
    </source>
</evidence>
<keyword evidence="4" id="KW-0378">Hydrolase</keyword>
<dbReference type="Gene3D" id="3.20.20.80">
    <property type="entry name" value="Glycosidases"/>
    <property type="match status" value="1"/>
</dbReference>
<evidence type="ECO:0000256" key="1">
    <source>
        <dbReference type="ARBA" id="ARBA00000829"/>
    </source>
</evidence>
<dbReference type="InterPro" id="IPR036156">
    <property type="entry name" value="Beta-gal/glucu_dom_sf"/>
</dbReference>
<dbReference type="InterPro" id="IPR017853">
    <property type="entry name" value="GH"/>
</dbReference>
<dbReference type="Pfam" id="PF22666">
    <property type="entry name" value="Glyco_hydro_2_N2"/>
    <property type="match status" value="1"/>
</dbReference>
<dbReference type="PANTHER" id="PTHR43730">
    <property type="entry name" value="BETA-MANNOSIDASE"/>
    <property type="match status" value="1"/>
</dbReference>
<dbReference type="Gene3D" id="2.60.120.260">
    <property type="entry name" value="Galactose-binding domain-like"/>
    <property type="match status" value="1"/>
</dbReference>
<dbReference type="GO" id="GO:0005975">
    <property type="term" value="P:carbohydrate metabolic process"/>
    <property type="evidence" value="ECO:0007669"/>
    <property type="project" value="InterPro"/>
</dbReference>
<evidence type="ECO:0000259" key="6">
    <source>
        <dbReference type="Pfam" id="PF00703"/>
    </source>
</evidence>